<dbReference type="EMBL" id="JAGGLL010000004">
    <property type="protein sequence ID" value="MBP2020966.1"/>
    <property type="molecule type" value="Genomic_DNA"/>
</dbReference>
<evidence type="ECO:0000313" key="8">
    <source>
        <dbReference type="Proteomes" id="UP001519308"/>
    </source>
</evidence>
<evidence type="ECO:0000256" key="1">
    <source>
        <dbReference type="ARBA" id="ARBA00001210"/>
    </source>
</evidence>
<comment type="similarity">
    <text evidence="5">Belongs to the CitG/MdcB family.</text>
</comment>
<keyword evidence="3 5" id="KW-0547">Nucleotide-binding</keyword>
<proteinExistence type="inferred from homology"/>
<dbReference type="Pfam" id="PF01874">
    <property type="entry name" value="CitG"/>
    <property type="match status" value="1"/>
</dbReference>
<evidence type="ECO:0000256" key="3">
    <source>
        <dbReference type="ARBA" id="ARBA00022741"/>
    </source>
</evidence>
<evidence type="ECO:0000313" key="7">
    <source>
        <dbReference type="EMBL" id="MBP2020966.1"/>
    </source>
</evidence>
<evidence type="ECO:0000256" key="6">
    <source>
        <dbReference type="SAM" id="Phobius"/>
    </source>
</evidence>
<dbReference type="InterPro" id="IPR017551">
    <property type="entry name" value="TriPribosyl-deP-CoA_syn_CitG"/>
</dbReference>
<keyword evidence="6" id="KW-1133">Transmembrane helix</keyword>
<sequence>MKTKEDIANYIASLAQRAILYEVTTTPKPGLVDCSNSGAHKDMDIFTFMASGSSLYKGMYECALEGMNFQEADKTKLLDRIRQPGIRCEEAMFKATNGINTHKGIIFSIGIICAVVGNLYLKTNRIEFEISEICNEVKQVCENLCYKDFQHITQKTNLTHGEFLFKEYGFKGIRGEVESGFSTIQNTSILVLNEWTTNKTLNLNDLFLEMLISIMTKSEDTNVVTRGGLESLQYVMDISTSFLEAGGMYQDKAKEKLEYINNLFVQKNISPGGSADLLAVSILLALLSGKI</sequence>
<dbReference type="Gene3D" id="1.10.4200.10">
    <property type="entry name" value="Triphosphoribosyl-dephospho-CoA protein"/>
    <property type="match status" value="1"/>
</dbReference>
<comment type="catalytic activity">
    <reaction evidence="1 5">
        <text>3'-dephospho-CoA + ATP = 2'-(5''-triphospho-alpha-D-ribosyl)-3'-dephospho-CoA + adenine</text>
        <dbReference type="Rhea" id="RHEA:15117"/>
        <dbReference type="ChEBI" id="CHEBI:16708"/>
        <dbReference type="ChEBI" id="CHEBI:30616"/>
        <dbReference type="ChEBI" id="CHEBI:57328"/>
        <dbReference type="ChEBI" id="CHEBI:61378"/>
        <dbReference type="EC" id="2.4.2.52"/>
    </reaction>
</comment>
<accession>A0ABS4JZK2</accession>
<dbReference type="GO" id="GO:0016757">
    <property type="term" value="F:glycosyltransferase activity"/>
    <property type="evidence" value="ECO:0007669"/>
    <property type="project" value="UniProtKB-KW"/>
</dbReference>
<reference evidence="7 8" key="1">
    <citation type="submission" date="2021-03" db="EMBL/GenBank/DDBJ databases">
        <title>Genomic Encyclopedia of Type Strains, Phase IV (KMG-IV): sequencing the most valuable type-strain genomes for metagenomic binning, comparative biology and taxonomic classification.</title>
        <authorList>
            <person name="Goeker M."/>
        </authorList>
    </citation>
    <scope>NUCLEOTIDE SEQUENCE [LARGE SCALE GENOMIC DNA]</scope>
    <source>
        <strain evidence="7 8">DSM 28650</strain>
    </source>
</reference>
<dbReference type="EC" id="2.4.2.52" evidence="5"/>
<evidence type="ECO:0000256" key="2">
    <source>
        <dbReference type="ARBA" id="ARBA00022679"/>
    </source>
</evidence>
<evidence type="ECO:0000256" key="5">
    <source>
        <dbReference type="HAMAP-Rule" id="MF_00397"/>
    </source>
</evidence>
<protein>
    <recommendedName>
        <fullName evidence="5">Probable 2-(5''-triphosphoribosyl)-3'-dephosphocoenzyme-A synthase</fullName>
        <shortName evidence="5">2-(5''-triphosphoribosyl)-3'-dephospho-CoA synthase</shortName>
        <ecNumber evidence="5">2.4.2.52</ecNumber>
    </recommendedName>
</protein>
<organism evidence="7 8">
    <name type="scientific">Clostridium punense</name>
    <dbReference type="NCBI Taxonomy" id="1054297"/>
    <lineage>
        <taxon>Bacteria</taxon>
        <taxon>Bacillati</taxon>
        <taxon>Bacillota</taxon>
        <taxon>Clostridia</taxon>
        <taxon>Eubacteriales</taxon>
        <taxon>Clostridiaceae</taxon>
        <taxon>Clostridium</taxon>
    </lineage>
</organism>
<keyword evidence="2 5" id="KW-0808">Transferase</keyword>
<name>A0ABS4JZK2_9CLOT</name>
<dbReference type="InterPro" id="IPR002736">
    <property type="entry name" value="CitG"/>
</dbReference>
<keyword evidence="6" id="KW-0472">Membrane</keyword>
<keyword evidence="7" id="KW-0328">Glycosyltransferase</keyword>
<keyword evidence="6" id="KW-0812">Transmembrane</keyword>
<evidence type="ECO:0000256" key="4">
    <source>
        <dbReference type="ARBA" id="ARBA00022840"/>
    </source>
</evidence>
<dbReference type="RefSeq" id="WP_021283432.1">
    <property type="nucleotide sequence ID" value="NZ_JAGGLL010000004.1"/>
</dbReference>
<keyword evidence="8" id="KW-1185">Reference proteome</keyword>
<gene>
    <name evidence="5" type="primary">citG</name>
    <name evidence="7" type="ORF">J2Z44_000750</name>
</gene>
<comment type="caution">
    <text evidence="7">The sequence shown here is derived from an EMBL/GenBank/DDBJ whole genome shotgun (WGS) entry which is preliminary data.</text>
</comment>
<dbReference type="PANTHER" id="PTHR30201:SF2">
    <property type="entry name" value="2-(5''-TRIPHOSPHORIBOSYL)-3'-DEPHOSPHOCOENZYME-A SYNTHASE"/>
    <property type="match status" value="1"/>
</dbReference>
<feature type="transmembrane region" description="Helical" evidence="6">
    <location>
        <begin position="104"/>
        <end position="121"/>
    </location>
</feature>
<dbReference type="GO" id="GO:0046917">
    <property type="term" value="F:triphosphoribosyl-dephospho-CoA synthase activity"/>
    <property type="evidence" value="ECO:0007669"/>
    <property type="project" value="UniProtKB-EC"/>
</dbReference>
<keyword evidence="4 5" id="KW-0067">ATP-binding</keyword>
<dbReference type="HAMAP" id="MF_00397">
    <property type="entry name" value="CitG"/>
    <property type="match status" value="1"/>
</dbReference>
<dbReference type="Proteomes" id="UP001519308">
    <property type="component" value="Unassembled WGS sequence"/>
</dbReference>
<dbReference type="PANTHER" id="PTHR30201">
    <property type="entry name" value="TRIPHOSPHORIBOSYL-DEPHOSPHO-COA SYNTHASE"/>
    <property type="match status" value="1"/>
</dbReference>
<dbReference type="NCBIfam" id="TIGR03125">
    <property type="entry name" value="citrate_citG"/>
    <property type="match status" value="1"/>
</dbReference>